<dbReference type="eggNOG" id="COG0294">
    <property type="taxonomic scope" value="Bacteria"/>
</dbReference>
<keyword evidence="8" id="KW-0479">Metal-binding</keyword>
<dbReference type="CDD" id="cd00739">
    <property type="entry name" value="DHPS"/>
    <property type="match status" value="1"/>
</dbReference>
<dbReference type="PANTHER" id="PTHR20941">
    <property type="entry name" value="FOLATE SYNTHESIS PROTEINS"/>
    <property type="match status" value="1"/>
</dbReference>
<dbReference type="GO" id="GO:0005829">
    <property type="term" value="C:cytosol"/>
    <property type="evidence" value="ECO:0007669"/>
    <property type="project" value="TreeGrafter"/>
</dbReference>
<dbReference type="InterPro" id="IPR045031">
    <property type="entry name" value="DHP_synth-like"/>
</dbReference>
<dbReference type="InterPro" id="IPR006390">
    <property type="entry name" value="DHP_synth_dom"/>
</dbReference>
<protein>
    <recommendedName>
        <fullName evidence="6">Dihydropteroate synthase</fullName>
        <ecNumber evidence="5">2.5.1.15</ecNumber>
    </recommendedName>
    <alternativeName>
        <fullName evidence="11">Dihydropteroate pyrophosphorylase</fullName>
    </alternativeName>
</protein>
<dbReference type="PaxDb" id="123214-PERMA_1675"/>
<dbReference type="STRING" id="123214.PERMA_1675"/>
<evidence type="ECO:0000313" key="14">
    <source>
        <dbReference type="Proteomes" id="UP000001366"/>
    </source>
</evidence>
<comment type="similarity">
    <text evidence="4">Belongs to the DHPS family.</text>
</comment>
<proteinExistence type="inferred from homology"/>
<evidence type="ECO:0000256" key="7">
    <source>
        <dbReference type="ARBA" id="ARBA00022679"/>
    </source>
</evidence>
<dbReference type="Proteomes" id="UP000001366">
    <property type="component" value="Chromosome"/>
</dbReference>
<dbReference type="AlphaFoldDB" id="C0QRZ5"/>
<dbReference type="InterPro" id="IPR000489">
    <property type="entry name" value="Pterin-binding_dom"/>
</dbReference>
<comment type="catalytic activity">
    <reaction evidence="1">
        <text>(7,8-dihydropterin-6-yl)methyl diphosphate + 4-aminobenzoate = 7,8-dihydropteroate + diphosphate</text>
        <dbReference type="Rhea" id="RHEA:19949"/>
        <dbReference type="ChEBI" id="CHEBI:17836"/>
        <dbReference type="ChEBI" id="CHEBI:17839"/>
        <dbReference type="ChEBI" id="CHEBI:33019"/>
        <dbReference type="ChEBI" id="CHEBI:72950"/>
        <dbReference type="EC" id="2.5.1.15"/>
    </reaction>
</comment>
<dbReference type="PROSITE" id="PS00792">
    <property type="entry name" value="DHPS_1"/>
    <property type="match status" value="1"/>
</dbReference>
<dbReference type="Pfam" id="PF00809">
    <property type="entry name" value="Pterin_bind"/>
    <property type="match status" value="1"/>
</dbReference>
<dbReference type="GO" id="GO:0046656">
    <property type="term" value="P:folic acid biosynthetic process"/>
    <property type="evidence" value="ECO:0007669"/>
    <property type="project" value="UniProtKB-KW"/>
</dbReference>
<evidence type="ECO:0000256" key="10">
    <source>
        <dbReference type="ARBA" id="ARBA00022909"/>
    </source>
</evidence>
<evidence type="ECO:0000256" key="9">
    <source>
        <dbReference type="ARBA" id="ARBA00022842"/>
    </source>
</evidence>
<dbReference type="PROSITE" id="PS50972">
    <property type="entry name" value="PTERIN_BINDING"/>
    <property type="match status" value="1"/>
</dbReference>
<keyword evidence="14" id="KW-1185">Reference proteome</keyword>
<evidence type="ECO:0000256" key="5">
    <source>
        <dbReference type="ARBA" id="ARBA00012458"/>
    </source>
</evidence>
<dbReference type="KEGG" id="pmx:PERMA_1675"/>
<dbReference type="EMBL" id="CP001230">
    <property type="protein sequence ID" value="ACO03650.1"/>
    <property type="molecule type" value="Genomic_DNA"/>
</dbReference>
<dbReference type="NCBIfam" id="TIGR01496">
    <property type="entry name" value="DHPS"/>
    <property type="match status" value="1"/>
</dbReference>
<dbReference type="HOGENOM" id="CLU_008023_0_2_0"/>
<gene>
    <name evidence="13" type="primary">folP</name>
    <name evidence="13" type="ordered locus">PERMA_1675</name>
</gene>
<dbReference type="Gene3D" id="3.20.20.20">
    <property type="entry name" value="Dihydropteroate synthase-like"/>
    <property type="match status" value="1"/>
</dbReference>
<dbReference type="GO" id="GO:0004156">
    <property type="term" value="F:dihydropteroate synthase activity"/>
    <property type="evidence" value="ECO:0007669"/>
    <property type="project" value="UniProtKB-EC"/>
</dbReference>
<evidence type="ECO:0000256" key="6">
    <source>
        <dbReference type="ARBA" id="ARBA00016919"/>
    </source>
</evidence>
<evidence type="ECO:0000256" key="2">
    <source>
        <dbReference type="ARBA" id="ARBA00001946"/>
    </source>
</evidence>
<comment type="pathway">
    <text evidence="3">Cofactor biosynthesis; tetrahydrofolate biosynthesis; 7,8-dihydrofolate from 2-amino-4-hydroxy-6-hydroxymethyl-7,8-dihydropteridine diphosphate and 4-aminobenzoate: step 1/2.</text>
</comment>
<evidence type="ECO:0000259" key="12">
    <source>
        <dbReference type="PROSITE" id="PS50972"/>
    </source>
</evidence>
<dbReference type="OrthoDB" id="9811744at2"/>
<dbReference type="PANTHER" id="PTHR20941:SF1">
    <property type="entry name" value="FOLIC ACID SYNTHESIS PROTEIN FOL1"/>
    <property type="match status" value="1"/>
</dbReference>
<evidence type="ECO:0000256" key="11">
    <source>
        <dbReference type="ARBA" id="ARBA00030193"/>
    </source>
</evidence>
<organism evidence="13 14">
    <name type="scientific">Persephonella marina (strain DSM 14350 / EX-H1)</name>
    <dbReference type="NCBI Taxonomy" id="123214"/>
    <lineage>
        <taxon>Bacteria</taxon>
        <taxon>Pseudomonadati</taxon>
        <taxon>Aquificota</taxon>
        <taxon>Aquificia</taxon>
        <taxon>Aquificales</taxon>
        <taxon>Hydrogenothermaceae</taxon>
        <taxon>Persephonella</taxon>
    </lineage>
</organism>
<evidence type="ECO:0000256" key="3">
    <source>
        <dbReference type="ARBA" id="ARBA00004763"/>
    </source>
</evidence>
<evidence type="ECO:0000256" key="1">
    <source>
        <dbReference type="ARBA" id="ARBA00000012"/>
    </source>
</evidence>
<evidence type="ECO:0000256" key="8">
    <source>
        <dbReference type="ARBA" id="ARBA00022723"/>
    </source>
</evidence>
<dbReference type="PROSITE" id="PS00793">
    <property type="entry name" value="DHPS_2"/>
    <property type="match status" value="1"/>
</dbReference>
<sequence length="356" mass="40244">MNYRTHIIIEEKKKYKLIFPDPFYDPVYVEDEDQFKEVIKQLKSEGKGEIAKELTEKWVNIHKEHFKINYRGKFLNLGTKTAVMGILNLTPDSFSDGGIYYGDIEKAVERVAQMLEEGADIIDIGGESTRPGAVPVSVEEELERVIPVIKAVRKELGDNFLISVDTYKSKVAERALEEGADIVNDISGMSFDPDMAKVISRYDCPVVINHTKGRPDSMQENVYYNDVVLEVIDFLENQIEYGMKHGIRKDRFIIDPGIGFGKYVEHNVEIIKRLKEFKVLGHPVLIGISRKSFIGSIIKNLLGRDETPSPEERLSGSLGATAIAVLNGAHIVRTHDVKETVEFLTLIDTIRGYRVV</sequence>
<name>C0QRZ5_PERMH</name>
<keyword evidence="10" id="KW-0289">Folate biosynthesis</keyword>
<accession>C0QRZ5</accession>
<dbReference type="GO" id="GO:0046872">
    <property type="term" value="F:metal ion binding"/>
    <property type="evidence" value="ECO:0007669"/>
    <property type="project" value="UniProtKB-KW"/>
</dbReference>
<dbReference type="FunFam" id="3.20.20.20:FF:000006">
    <property type="entry name" value="Dihydropteroate synthase"/>
    <property type="match status" value="1"/>
</dbReference>
<comment type="cofactor">
    <cofactor evidence="2">
        <name>Mg(2+)</name>
        <dbReference type="ChEBI" id="CHEBI:18420"/>
    </cofactor>
</comment>
<dbReference type="SUPFAM" id="SSF51717">
    <property type="entry name" value="Dihydropteroate synthetase-like"/>
    <property type="match status" value="1"/>
</dbReference>
<dbReference type="InterPro" id="IPR011005">
    <property type="entry name" value="Dihydropteroate_synth-like_sf"/>
</dbReference>
<reference evidence="13 14" key="1">
    <citation type="journal article" date="2009" name="J. Bacteriol.">
        <title>Complete and draft genome sequences of six members of the Aquificales.</title>
        <authorList>
            <person name="Reysenbach A.L."/>
            <person name="Hamamura N."/>
            <person name="Podar M."/>
            <person name="Griffiths E."/>
            <person name="Ferreira S."/>
            <person name="Hochstein R."/>
            <person name="Heidelberg J."/>
            <person name="Johnson J."/>
            <person name="Mead D."/>
            <person name="Pohorille A."/>
            <person name="Sarmiento M."/>
            <person name="Schweighofer K."/>
            <person name="Seshadri R."/>
            <person name="Voytek M.A."/>
        </authorList>
    </citation>
    <scope>NUCLEOTIDE SEQUENCE [LARGE SCALE GENOMIC DNA]</scope>
    <source>
        <strain evidence="14">DSM 14350 / EX-H1</strain>
    </source>
</reference>
<dbReference type="EC" id="2.5.1.15" evidence="5"/>
<keyword evidence="9" id="KW-0460">Magnesium</keyword>
<evidence type="ECO:0000256" key="4">
    <source>
        <dbReference type="ARBA" id="ARBA00009503"/>
    </source>
</evidence>
<evidence type="ECO:0000313" key="13">
    <source>
        <dbReference type="EMBL" id="ACO03650.1"/>
    </source>
</evidence>
<dbReference type="RefSeq" id="WP_012675889.1">
    <property type="nucleotide sequence ID" value="NC_012440.1"/>
</dbReference>
<keyword evidence="7 13" id="KW-0808">Transferase</keyword>
<feature type="domain" description="Pterin-binding" evidence="12">
    <location>
        <begin position="81"/>
        <end position="345"/>
    </location>
</feature>
<dbReference type="GO" id="GO:0046654">
    <property type="term" value="P:tetrahydrofolate biosynthetic process"/>
    <property type="evidence" value="ECO:0007669"/>
    <property type="project" value="TreeGrafter"/>
</dbReference>